<dbReference type="InterPro" id="IPR043299">
    <property type="entry name" value="LRATD1_LRATD2"/>
</dbReference>
<evidence type="ECO:0000259" key="3">
    <source>
        <dbReference type="PROSITE" id="PS51934"/>
    </source>
</evidence>
<dbReference type="GO" id="GO:0048870">
    <property type="term" value="P:cell motility"/>
    <property type="evidence" value="ECO:0007669"/>
    <property type="project" value="TreeGrafter"/>
</dbReference>
<feature type="compositionally biased region" description="Gly residues" evidence="2">
    <location>
        <begin position="73"/>
        <end position="88"/>
    </location>
</feature>
<dbReference type="PANTHER" id="PTHR46341">
    <property type="entry name" value="PROTEIN FAM84B-RELATED"/>
    <property type="match status" value="1"/>
</dbReference>
<comment type="similarity">
    <text evidence="1">Belongs to the LRATD family.</text>
</comment>
<feature type="region of interest" description="Disordered" evidence="2">
    <location>
        <begin position="1"/>
        <end position="126"/>
    </location>
</feature>
<reference evidence="4" key="3">
    <citation type="submission" date="2025-09" db="UniProtKB">
        <authorList>
            <consortium name="Ensembl"/>
        </authorList>
    </citation>
    <scope>IDENTIFICATION</scope>
</reference>
<dbReference type="GeneTree" id="ENSGT00940000161165"/>
<feature type="region of interest" description="Disordered" evidence="2">
    <location>
        <begin position="142"/>
        <end position="201"/>
    </location>
</feature>
<dbReference type="Gene3D" id="3.90.1720.10">
    <property type="entry name" value="endopeptidase domain like (from Nostoc punctiforme)"/>
    <property type="match status" value="1"/>
</dbReference>
<name>A0A9L0JGP7_EQUAS</name>
<keyword evidence="5" id="KW-1185">Reference proteome</keyword>
<sequence length="546" mass="59630">MSLLSPGRPQWLGCSGVSSPPSNSASLLERVPPEHRIQADGALSYELRGGAGGRRAETPRPGALPAGAHTSAPGGGARPGARGQGGAGRSARWRPAPAPLPLWRRLTGPGHASQPMSASRGGPWNPLRRLLRVSGWAVGNQERVGTAQVEPKPQPARTRRRTGTAPGTAPHRTVPRGAEWSRSPPRRPGPTRHYRLRSTHGDQETLKEFGVSRAGKSRVRRGGFLCPGNVFFFRRIVWTLCRIPAPGPHLAASLMGNQLDRITHLNYSELPTGDPSGIEKDELRVGVAYFFSDEEEDLDERGQPDKFGVKAPPGCSPCPESPSRHHHHLLHQLVLNETQFSAFRGQECIFSKVSGGPQGADLSVYAVSALPALCEPGDLLELLWLQPAPEPPAPARHWAVYVGGGQIIHLHQGEIRQDSLYEAGAANVGRVVNSWYRYRPLVAELVVQNACGHLGLKSEEICWTNSESFAAWCRFGKREFKAGGEVPAGTQPPQQQYYLKVHLAENKVHTARFHSLEDLIREKRRIDATGSLRVLQELTDLVDDKE</sequence>
<evidence type="ECO:0000313" key="5">
    <source>
        <dbReference type="Proteomes" id="UP000694387"/>
    </source>
</evidence>
<protein>
    <submittedName>
        <fullName evidence="4">LRAT domain containing 1</fullName>
    </submittedName>
</protein>
<proteinExistence type="inferred from homology"/>
<evidence type="ECO:0000256" key="2">
    <source>
        <dbReference type="SAM" id="MobiDB-lite"/>
    </source>
</evidence>
<dbReference type="Proteomes" id="UP000694387">
    <property type="component" value="Chromosome 6"/>
</dbReference>
<dbReference type="InterPro" id="IPR007053">
    <property type="entry name" value="LRAT_dom"/>
</dbReference>
<dbReference type="AlphaFoldDB" id="A0A9L0JGP7"/>
<dbReference type="FunFam" id="3.90.1720.10:FF:000003">
    <property type="entry name" value="FAM84B isoform 1"/>
    <property type="match status" value="1"/>
</dbReference>
<evidence type="ECO:0000313" key="4">
    <source>
        <dbReference type="Ensembl" id="ENSEASP00005049187.1"/>
    </source>
</evidence>
<reference evidence="4" key="2">
    <citation type="submission" date="2025-08" db="UniProtKB">
        <authorList>
            <consortium name="Ensembl"/>
        </authorList>
    </citation>
    <scope>IDENTIFICATION</scope>
</reference>
<dbReference type="GO" id="GO:0000902">
    <property type="term" value="P:cell morphogenesis"/>
    <property type="evidence" value="ECO:0007669"/>
    <property type="project" value="TreeGrafter"/>
</dbReference>
<dbReference type="PANTHER" id="PTHR46341:SF1">
    <property type="entry name" value="PROTEIN LRATD1"/>
    <property type="match status" value="1"/>
</dbReference>
<evidence type="ECO:0000256" key="1">
    <source>
        <dbReference type="ARBA" id="ARBA00061522"/>
    </source>
</evidence>
<feature type="compositionally biased region" description="Low complexity" evidence="2">
    <location>
        <begin position="89"/>
        <end position="106"/>
    </location>
</feature>
<feature type="domain" description="LRAT" evidence="3">
    <location>
        <begin position="387"/>
        <end position="482"/>
    </location>
</feature>
<gene>
    <name evidence="4" type="primary">LRATD1</name>
</gene>
<feature type="compositionally biased region" description="Basic residues" evidence="2">
    <location>
        <begin position="189"/>
        <end position="198"/>
    </location>
</feature>
<reference evidence="4 5" key="1">
    <citation type="journal article" date="2020" name="Nat. Commun.">
        <title>Donkey genomes provide new insights into domestication and selection for coat color.</title>
        <authorList>
            <person name="Wang"/>
            <person name="C."/>
            <person name="Li"/>
            <person name="H."/>
            <person name="Guo"/>
            <person name="Y."/>
            <person name="Huang"/>
            <person name="J."/>
            <person name="Sun"/>
            <person name="Y."/>
            <person name="Min"/>
            <person name="J."/>
            <person name="Wang"/>
            <person name="J."/>
            <person name="Fang"/>
            <person name="X."/>
            <person name="Zhao"/>
            <person name="Z."/>
            <person name="Wang"/>
            <person name="S."/>
            <person name="Zhang"/>
            <person name="Y."/>
            <person name="Liu"/>
            <person name="Q."/>
            <person name="Jiang"/>
            <person name="Q."/>
            <person name="Wang"/>
            <person name="X."/>
            <person name="Guo"/>
            <person name="Y."/>
            <person name="Yang"/>
            <person name="C."/>
            <person name="Wang"/>
            <person name="Y."/>
            <person name="Tian"/>
            <person name="F."/>
            <person name="Zhuang"/>
            <person name="G."/>
            <person name="Fan"/>
            <person name="Y."/>
            <person name="Gao"/>
            <person name="Q."/>
            <person name="Li"/>
            <person name="Y."/>
            <person name="Ju"/>
            <person name="Z."/>
            <person name="Li"/>
            <person name="J."/>
            <person name="Li"/>
            <person name="R."/>
            <person name="Hou"/>
            <person name="M."/>
            <person name="Yang"/>
            <person name="G."/>
            <person name="Liu"/>
            <person name="G."/>
            <person name="Liu"/>
            <person name="W."/>
            <person name="Guo"/>
            <person name="J."/>
            <person name="Pan"/>
            <person name="S."/>
            <person name="Fan"/>
            <person name="G."/>
            <person name="Zhang"/>
            <person name="W."/>
            <person name="Zhang"/>
            <person name="R."/>
            <person name="Yu"/>
            <person name="J."/>
            <person name="Zhang"/>
            <person name="X."/>
            <person name="Yin"/>
            <person name="Q."/>
            <person name="Ji"/>
            <person name="C."/>
            <person name="Jin"/>
            <person name="Y."/>
            <person name="Yue"/>
            <person name="G."/>
            <person name="Liu"/>
            <person name="M."/>
            <person name="Xu"/>
            <person name="J."/>
            <person name="Liu"/>
            <person name="S."/>
            <person name="Jordana"/>
            <person name="J."/>
            <person name="Noce"/>
            <person name="A."/>
            <person name="Amills"/>
            <person name="M."/>
            <person name="Wu"/>
            <person name="D.D."/>
            <person name="Li"/>
            <person name="S."/>
            <person name="Zhou"/>
            <person name="X. and Zhong"/>
            <person name="J."/>
        </authorList>
    </citation>
    <scope>NUCLEOTIDE SEQUENCE [LARGE SCALE GENOMIC DNA]</scope>
</reference>
<feature type="compositionally biased region" description="Low complexity" evidence="2">
    <location>
        <begin position="15"/>
        <end position="26"/>
    </location>
</feature>
<dbReference type="PROSITE" id="PS51934">
    <property type="entry name" value="LRAT"/>
    <property type="match status" value="1"/>
</dbReference>
<accession>A0A9L0JGP7</accession>
<organism evidence="4 5">
    <name type="scientific">Equus asinus</name>
    <name type="common">Donkey</name>
    <name type="synonym">Equus africanus asinus</name>
    <dbReference type="NCBI Taxonomy" id="9793"/>
    <lineage>
        <taxon>Eukaryota</taxon>
        <taxon>Metazoa</taxon>
        <taxon>Chordata</taxon>
        <taxon>Craniata</taxon>
        <taxon>Vertebrata</taxon>
        <taxon>Euteleostomi</taxon>
        <taxon>Mammalia</taxon>
        <taxon>Eutheria</taxon>
        <taxon>Laurasiatheria</taxon>
        <taxon>Perissodactyla</taxon>
        <taxon>Equidae</taxon>
        <taxon>Equus</taxon>
    </lineage>
</organism>
<dbReference type="Ensembl" id="ENSEAST00005070468.1">
    <property type="protein sequence ID" value="ENSEASP00005049187.1"/>
    <property type="gene ID" value="ENSEASG00005026394.1"/>
</dbReference>
<dbReference type="Pfam" id="PF04970">
    <property type="entry name" value="LRAT"/>
    <property type="match status" value="1"/>
</dbReference>